<evidence type="ECO:0000313" key="3">
    <source>
        <dbReference type="Proteomes" id="UP000316621"/>
    </source>
</evidence>
<dbReference type="OrthoDB" id="591557at2759"/>
<dbReference type="PROSITE" id="PS50181">
    <property type="entry name" value="FBOX"/>
    <property type="match status" value="1"/>
</dbReference>
<feature type="domain" description="F-box" evidence="1">
    <location>
        <begin position="1"/>
        <end position="45"/>
    </location>
</feature>
<protein>
    <recommendedName>
        <fullName evidence="1">F-box domain-containing protein</fullName>
    </recommendedName>
</protein>
<gene>
    <name evidence="2" type="ORF">C5167_014148</name>
</gene>
<dbReference type="CDD" id="cd22157">
    <property type="entry name" value="F-box_AtFBW1-like"/>
    <property type="match status" value="1"/>
</dbReference>
<dbReference type="InterPro" id="IPR001810">
    <property type="entry name" value="F-box_dom"/>
</dbReference>
<dbReference type="SUPFAM" id="SSF81383">
    <property type="entry name" value="F-box domain"/>
    <property type="match status" value="1"/>
</dbReference>
<dbReference type="PANTHER" id="PTHR31672:SF13">
    <property type="entry name" value="F-BOX PROTEIN CPR30-LIKE"/>
    <property type="match status" value="1"/>
</dbReference>
<dbReference type="InterPro" id="IPR006527">
    <property type="entry name" value="F-box-assoc_dom_typ1"/>
</dbReference>
<dbReference type="InterPro" id="IPR017451">
    <property type="entry name" value="F-box-assoc_interact_dom"/>
</dbReference>
<reference evidence="2 3" key="1">
    <citation type="journal article" date="2018" name="Science">
        <title>The opium poppy genome and morphinan production.</title>
        <authorList>
            <person name="Guo L."/>
            <person name="Winzer T."/>
            <person name="Yang X."/>
            <person name="Li Y."/>
            <person name="Ning Z."/>
            <person name="He Z."/>
            <person name="Teodor R."/>
            <person name="Lu Y."/>
            <person name="Bowser T.A."/>
            <person name="Graham I.A."/>
            <person name="Ye K."/>
        </authorList>
    </citation>
    <scope>NUCLEOTIDE SEQUENCE [LARGE SCALE GENOMIC DNA]</scope>
    <source>
        <strain evidence="3">cv. HN1</strain>
        <tissue evidence="2">Leaves</tissue>
    </source>
</reference>
<name>A0A4Y7J6L3_PAPSO</name>
<dbReference type="InterPro" id="IPR036047">
    <property type="entry name" value="F-box-like_dom_sf"/>
</dbReference>
<organism evidence="2 3">
    <name type="scientific">Papaver somniferum</name>
    <name type="common">Opium poppy</name>
    <dbReference type="NCBI Taxonomy" id="3469"/>
    <lineage>
        <taxon>Eukaryota</taxon>
        <taxon>Viridiplantae</taxon>
        <taxon>Streptophyta</taxon>
        <taxon>Embryophyta</taxon>
        <taxon>Tracheophyta</taxon>
        <taxon>Spermatophyta</taxon>
        <taxon>Magnoliopsida</taxon>
        <taxon>Ranunculales</taxon>
        <taxon>Papaveraceae</taxon>
        <taxon>Papaveroideae</taxon>
        <taxon>Papaver</taxon>
    </lineage>
</organism>
<dbReference type="SMART" id="SM00256">
    <property type="entry name" value="FBOX"/>
    <property type="match status" value="1"/>
</dbReference>
<dbReference type="InterPro" id="IPR050796">
    <property type="entry name" value="SCF_F-box_component"/>
</dbReference>
<dbReference type="PANTHER" id="PTHR31672">
    <property type="entry name" value="BNACNNG10540D PROTEIN"/>
    <property type="match status" value="1"/>
</dbReference>
<keyword evidence="3" id="KW-1185">Reference proteome</keyword>
<dbReference type="Proteomes" id="UP000316621">
    <property type="component" value="Chromosome 3"/>
</dbReference>
<accession>A0A4Y7J6L3</accession>
<dbReference type="Gene3D" id="1.20.1280.50">
    <property type="match status" value="1"/>
</dbReference>
<dbReference type="Gramene" id="RZC55285">
    <property type="protein sequence ID" value="RZC55285"/>
    <property type="gene ID" value="C5167_014148"/>
</dbReference>
<evidence type="ECO:0000259" key="1">
    <source>
        <dbReference type="PROSITE" id="PS50181"/>
    </source>
</evidence>
<dbReference type="AlphaFoldDB" id="A0A4Y7J6L3"/>
<proteinExistence type="predicted"/>
<dbReference type="Pfam" id="PF00646">
    <property type="entry name" value="F-box"/>
    <property type="match status" value="1"/>
</dbReference>
<dbReference type="OMA" id="LCINISW"/>
<dbReference type="EMBL" id="CM010717">
    <property type="protein sequence ID" value="RZC55285.1"/>
    <property type="molecule type" value="Genomic_DNA"/>
</dbReference>
<evidence type="ECO:0000313" key="2">
    <source>
        <dbReference type="EMBL" id="RZC55285.1"/>
    </source>
</evidence>
<dbReference type="NCBIfam" id="TIGR01640">
    <property type="entry name" value="F_box_assoc_1"/>
    <property type="match status" value="1"/>
</dbReference>
<sequence>MTTGLPQEMIISILSRLPVKSVLRFRCVCKTWCELFKTPNFIQMHLNRSTENNYFSFMLTTHDKTYSLGLDEYDESSLTELFDKAFEIDYPFKASRRGVRIEAFCDGLFCLEIRHYDSQSTLLCLWNPCSREYKKIPTPLIEYPSNLTPMQKETLRMGIDFHHKYSYGFAYDHSIKDYKLVRIVHLSEHSEVNVYIVGLNAWHSIPSIPYSYIYAQPSGVLVNGALHWTATKNTSDSNFLIAFQVESEKFDEVPLPQAEYVNHISLCVSGGCLSVLAHYPKSYTDIWVMKEYGAKESWTKLVSITQQTVLDSYFLAPIHFFQNGVILLDQNYHKGLLSYDPKHENDITDFGYKPKIVPYVGSLVSLNSGAYVVQELSEEAIEQKKKHKRENKRKHS</sequence>
<dbReference type="Pfam" id="PF07734">
    <property type="entry name" value="FBA_1"/>
    <property type="match status" value="1"/>
</dbReference>